<reference evidence="3" key="1">
    <citation type="submission" date="2020-02" db="EMBL/GenBank/DDBJ databases">
        <title>Draft genome sequence of Candidatus Afipia apatlaquensis IBT-C3, a potential strain for decolorization of textile dyes.</title>
        <authorList>
            <person name="Sanchez-Reyes A."/>
            <person name="Breton-Deval L."/>
            <person name="Mangelson H."/>
            <person name="Sanchez-Flores A."/>
        </authorList>
    </citation>
    <scope>NUCLEOTIDE SEQUENCE [LARGE SCALE GENOMIC DNA]</scope>
    <source>
        <strain evidence="3">IBT-C3</strain>
    </source>
</reference>
<evidence type="ECO:0000256" key="1">
    <source>
        <dbReference type="SAM" id="MobiDB-lite"/>
    </source>
</evidence>
<sequence>MRKSIPIAMMALLLAASGAIAQSKSGTTTGPSATSSGSVPPAPVGHRQPRASDVPSNQEKNYTESAEDKALDRKIKSICRGC</sequence>
<accession>A0A7C9RH60</accession>
<feature type="compositionally biased region" description="Polar residues" evidence="1">
    <location>
        <begin position="54"/>
        <end position="64"/>
    </location>
</feature>
<organism evidence="3 4">
    <name type="scientific">Candidatus Afipia apatlaquensis</name>
    <dbReference type="NCBI Taxonomy" id="2712852"/>
    <lineage>
        <taxon>Bacteria</taxon>
        <taxon>Pseudomonadati</taxon>
        <taxon>Pseudomonadota</taxon>
        <taxon>Alphaproteobacteria</taxon>
        <taxon>Hyphomicrobiales</taxon>
        <taxon>Nitrobacteraceae</taxon>
        <taxon>Afipia</taxon>
    </lineage>
</organism>
<keyword evidence="2" id="KW-0732">Signal</keyword>
<evidence type="ECO:0000313" key="3">
    <source>
        <dbReference type="EMBL" id="NGX97279.1"/>
    </source>
</evidence>
<dbReference type="AlphaFoldDB" id="A0A7C9RH60"/>
<evidence type="ECO:0000313" key="4">
    <source>
        <dbReference type="Proteomes" id="UP000480266"/>
    </source>
</evidence>
<dbReference type="EMBL" id="JAAMRR010000983">
    <property type="protein sequence ID" value="NGX97279.1"/>
    <property type="molecule type" value="Genomic_DNA"/>
</dbReference>
<proteinExistence type="predicted"/>
<protein>
    <submittedName>
        <fullName evidence="3">Uncharacterized protein</fullName>
    </submittedName>
</protein>
<gene>
    <name evidence="3" type="ORF">G4V63_19330</name>
</gene>
<feature type="signal peptide" evidence="2">
    <location>
        <begin position="1"/>
        <end position="21"/>
    </location>
</feature>
<dbReference type="Proteomes" id="UP000480266">
    <property type="component" value="Unassembled WGS sequence"/>
</dbReference>
<comment type="caution">
    <text evidence="3">The sequence shown here is derived from an EMBL/GenBank/DDBJ whole genome shotgun (WGS) entry which is preliminary data.</text>
</comment>
<feature type="chain" id="PRO_5028829055" evidence="2">
    <location>
        <begin position="22"/>
        <end position="82"/>
    </location>
</feature>
<feature type="compositionally biased region" description="Low complexity" evidence="1">
    <location>
        <begin position="23"/>
        <end position="39"/>
    </location>
</feature>
<name>A0A7C9RH60_9BRAD</name>
<evidence type="ECO:0000256" key="2">
    <source>
        <dbReference type="SAM" id="SignalP"/>
    </source>
</evidence>
<keyword evidence="4" id="KW-1185">Reference proteome</keyword>
<feature type="region of interest" description="Disordered" evidence="1">
    <location>
        <begin position="23"/>
        <end position="70"/>
    </location>
</feature>